<accession>A0A482WST6</accession>
<dbReference type="AlphaFoldDB" id="A0A482WST6"/>
<dbReference type="EMBL" id="QKKF02026785">
    <property type="protein sequence ID" value="RZF36231.1"/>
    <property type="molecule type" value="Genomic_DNA"/>
</dbReference>
<dbReference type="STRING" id="195883.A0A482WST6"/>
<dbReference type="OrthoDB" id="8182951at2759"/>
<evidence type="ECO:0008006" key="4">
    <source>
        <dbReference type="Google" id="ProtNLM"/>
    </source>
</evidence>
<dbReference type="Proteomes" id="UP000291343">
    <property type="component" value="Unassembled WGS sequence"/>
</dbReference>
<keyword evidence="3" id="KW-1185">Reference proteome</keyword>
<evidence type="ECO:0000313" key="3">
    <source>
        <dbReference type="Proteomes" id="UP000291343"/>
    </source>
</evidence>
<feature type="signal peptide" evidence="1">
    <location>
        <begin position="1"/>
        <end position="24"/>
    </location>
</feature>
<dbReference type="InParanoid" id="A0A482WST6"/>
<evidence type="ECO:0000256" key="1">
    <source>
        <dbReference type="SAM" id="SignalP"/>
    </source>
</evidence>
<reference evidence="2 3" key="1">
    <citation type="journal article" date="2017" name="Gigascience">
        <title>Genome sequence of the small brown planthopper, Laodelphax striatellus.</title>
        <authorList>
            <person name="Zhu J."/>
            <person name="Jiang F."/>
            <person name="Wang X."/>
            <person name="Yang P."/>
            <person name="Bao Y."/>
            <person name="Zhao W."/>
            <person name="Wang W."/>
            <person name="Lu H."/>
            <person name="Wang Q."/>
            <person name="Cui N."/>
            <person name="Li J."/>
            <person name="Chen X."/>
            <person name="Luo L."/>
            <person name="Yu J."/>
            <person name="Kang L."/>
            <person name="Cui F."/>
        </authorList>
    </citation>
    <scope>NUCLEOTIDE SEQUENCE [LARGE SCALE GENOMIC DNA]</scope>
    <source>
        <strain evidence="2">Lst14</strain>
    </source>
</reference>
<comment type="caution">
    <text evidence="2">The sequence shown here is derived from an EMBL/GenBank/DDBJ whole genome shotgun (WGS) entry which is preliminary data.</text>
</comment>
<keyword evidence="1" id="KW-0732">Signal</keyword>
<gene>
    <name evidence="2" type="ORF">LSTR_LSTR013937</name>
</gene>
<proteinExistence type="predicted"/>
<protein>
    <recommendedName>
        <fullName evidence="4">WAP domain-containing protein</fullName>
    </recommendedName>
</protein>
<name>A0A482WST6_LAOST</name>
<dbReference type="PROSITE" id="PS51257">
    <property type="entry name" value="PROKAR_LIPOPROTEIN"/>
    <property type="match status" value="1"/>
</dbReference>
<feature type="chain" id="PRO_5019838945" description="WAP domain-containing protein" evidence="1">
    <location>
        <begin position="25"/>
        <end position="258"/>
    </location>
</feature>
<organism evidence="2 3">
    <name type="scientific">Laodelphax striatellus</name>
    <name type="common">Small brown planthopper</name>
    <name type="synonym">Delphax striatella</name>
    <dbReference type="NCBI Taxonomy" id="195883"/>
    <lineage>
        <taxon>Eukaryota</taxon>
        <taxon>Metazoa</taxon>
        <taxon>Ecdysozoa</taxon>
        <taxon>Arthropoda</taxon>
        <taxon>Hexapoda</taxon>
        <taxon>Insecta</taxon>
        <taxon>Pterygota</taxon>
        <taxon>Neoptera</taxon>
        <taxon>Paraneoptera</taxon>
        <taxon>Hemiptera</taxon>
        <taxon>Auchenorrhyncha</taxon>
        <taxon>Fulgoroidea</taxon>
        <taxon>Delphacidae</taxon>
        <taxon>Criomorphinae</taxon>
        <taxon>Laodelphax</taxon>
    </lineage>
</organism>
<evidence type="ECO:0000313" key="2">
    <source>
        <dbReference type="EMBL" id="RZF36231.1"/>
    </source>
</evidence>
<sequence>MREVIVNCVCFFLFFISGLSFSCAEDETTTTIYTTTTFITTTTDSTSNSNSVDDVNEDPCQDLLSREDSSSTYEGAVLCRTHSDCEILDQLCCPTPHSPGKRVCVKPAARNHVTVTHAPLLGIVPRHCPPEERLPEPLAVKSCETDADCWPRVCCPEGGQGAGASNHTSYCRTPQPPWQRLVNTHSRTSRLLAPLRNMMAYMQCTPPPPPLYDLFPKECRSMLDCFPNLCCQEHDRKVCRPPRKSLLALFSNFVSIRR</sequence>